<name>A0ABU2FRS5_9EURY</name>
<dbReference type="InterPro" id="IPR023534">
    <property type="entry name" value="Rof/RNase_P-like"/>
</dbReference>
<dbReference type="Proteomes" id="UP001268864">
    <property type="component" value="Unassembled WGS sequence"/>
</dbReference>
<dbReference type="InterPro" id="IPR036980">
    <property type="entry name" value="RNase_P/MRP_Rpp29_sf"/>
</dbReference>
<gene>
    <name evidence="6" type="primary">rnp1</name>
    <name evidence="7" type="ORF">NDI86_15175</name>
</gene>
<proteinExistence type="inferred from homology"/>
<dbReference type="RefSeq" id="WP_310901300.1">
    <property type="nucleotide sequence ID" value="NZ_JAMQOS010000005.1"/>
</dbReference>
<keyword evidence="5 6" id="KW-0378">Hydrolase</keyword>
<dbReference type="SUPFAM" id="SSF101744">
    <property type="entry name" value="Rof/RNase P subunit-like"/>
    <property type="match status" value="1"/>
</dbReference>
<evidence type="ECO:0000256" key="4">
    <source>
        <dbReference type="ARBA" id="ARBA00022759"/>
    </source>
</evidence>
<comment type="caution">
    <text evidence="7">The sequence shown here is derived from an EMBL/GenBank/DDBJ whole genome shotgun (WGS) entry which is preliminary data.</text>
</comment>
<comment type="function">
    <text evidence="6">Part of ribonuclease P, a protein complex that generates mature tRNA molecules by cleaving their 5'-ends.</text>
</comment>
<keyword evidence="1 6" id="KW-0963">Cytoplasm</keyword>
<evidence type="ECO:0000313" key="7">
    <source>
        <dbReference type="EMBL" id="MDS0283468.1"/>
    </source>
</evidence>
<keyword evidence="3 6" id="KW-0540">Nuclease</keyword>
<dbReference type="HAMAP" id="MF_00754">
    <property type="entry name" value="RNase_P_1"/>
    <property type="match status" value="1"/>
</dbReference>
<keyword evidence="2 6" id="KW-0819">tRNA processing</keyword>
<comment type="subunit">
    <text evidence="6">Consists of a catalytic RNA component and at least 4-5 protein subunits.</text>
</comment>
<dbReference type="EMBL" id="JAMQOS010000005">
    <property type="protein sequence ID" value="MDS0283468.1"/>
    <property type="molecule type" value="Genomic_DNA"/>
</dbReference>
<reference evidence="7 8" key="1">
    <citation type="submission" date="2022-06" db="EMBL/GenBank/DDBJ databases">
        <title>Halomicroarcula sp. a new haloarchaeum isolate from saline soil.</title>
        <authorList>
            <person name="Strakova D."/>
            <person name="Galisteo C."/>
            <person name="Sanchez-Porro C."/>
            <person name="Ventosa A."/>
        </authorList>
    </citation>
    <scope>NUCLEOTIDE SEQUENCE [LARGE SCALE GENOMIC DNA]</scope>
    <source>
        <strain evidence="7 8">S3CR25-11</strain>
    </source>
</reference>
<dbReference type="InterPro" id="IPR002730">
    <property type="entry name" value="Rpp29/RNP1"/>
</dbReference>
<sequence length="110" mass="12059">MPLTPETLTRHELVGLDVEVVAASNPDAVGISGRVVMETTQLLTIERDTRVWHVPKDSATFAFDVDCEAQSASTDVSGDEPRTKTVRVEGERLLARPARRTANAGDSKWR</sequence>
<keyword evidence="8" id="KW-1185">Reference proteome</keyword>
<comment type="subcellular location">
    <subcellularLocation>
        <location evidence="6">Cytoplasm</location>
    </subcellularLocation>
</comment>
<evidence type="ECO:0000256" key="5">
    <source>
        <dbReference type="ARBA" id="ARBA00022801"/>
    </source>
</evidence>
<dbReference type="EC" id="3.1.26.5" evidence="6"/>
<evidence type="ECO:0000256" key="1">
    <source>
        <dbReference type="ARBA" id="ARBA00022490"/>
    </source>
</evidence>
<dbReference type="Gene3D" id="2.30.30.210">
    <property type="entry name" value="Ribonuclease P/MRP, subunit p29"/>
    <property type="match status" value="1"/>
</dbReference>
<dbReference type="SMART" id="SM00538">
    <property type="entry name" value="POP4"/>
    <property type="match status" value="1"/>
</dbReference>
<dbReference type="Pfam" id="PF01868">
    <property type="entry name" value="RNase_P-MRP_p29"/>
    <property type="match status" value="1"/>
</dbReference>
<comment type="catalytic activity">
    <reaction evidence="6">
        <text>Endonucleolytic cleavage of RNA, removing 5'-extranucleotides from tRNA precursor.</text>
        <dbReference type="EC" id="3.1.26.5"/>
    </reaction>
</comment>
<evidence type="ECO:0000256" key="3">
    <source>
        <dbReference type="ARBA" id="ARBA00022722"/>
    </source>
</evidence>
<evidence type="ECO:0000256" key="2">
    <source>
        <dbReference type="ARBA" id="ARBA00022694"/>
    </source>
</evidence>
<protein>
    <recommendedName>
        <fullName evidence="6">Ribonuclease P protein component 1</fullName>
        <shortName evidence="6">RNase P component 1</shortName>
        <ecNumber evidence="6">3.1.26.5</ecNumber>
    </recommendedName>
    <alternativeName>
        <fullName evidence="6">Rpp29</fullName>
    </alternativeName>
</protein>
<accession>A0ABU2FRS5</accession>
<organism evidence="7 8">
    <name type="scientific">Haloarcula onubensis</name>
    <dbReference type="NCBI Taxonomy" id="2950539"/>
    <lineage>
        <taxon>Archaea</taxon>
        <taxon>Methanobacteriati</taxon>
        <taxon>Methanobacteriota</taxon>
        <taxon>Stenosarchaea group</taxon>
        <taxon>Halobacteria</taxon>
        <taxon>Halobacteriales</taxon>
        <taxon>Haloarculaceae</taxon>
        <taxon>Haloarcula</taxon>
    </lineage>
</organism>
<comment type="similarity">
    <text evidence="6">Belongs to the eukaryotic/archaeal RNase P protein component 1 family.</text>
</comment>
<evidence type="ECO:0000256" key="6">
    <source>
        <dbReference type="HAMAP-Rule" id="MF_00754"/>
    </source>
</evidence>
<keyword evidence="4 6" id="KW-0255">Endonuclease</keyword>
<evidence type="ECO:0000313" key="8">
    <source>
        <dbReference type="Proteomes" id="UP001268864"/>
    </source>
</evidence>
<dbReference type="InterPro" id="IPR023538">
    <property type="entry name" value="RNP1"/>
</dbReference>